<dbReference type="InterPro" id="IPR030802">
    <property type="entry name" value="Permease_MalE"/>
</dbReference>
<organism evidence="2 3">
    <name type="scientific">Gluconobacter wancherniae NBRC 103581</name>
    <dbReference type="NCBI Taxonomy" id="656744"/>
    <lineage>
        <taxon>Bacteria</taxon>
        <taxon>Pseudomonadati</taxon>
        <taxon>Pseudomonadota</taxon>
        <taxon>Alphaproteobacteria</taxon>
        <taxon>Acetobacterales</taxon>
        <taxon>Acetobacteraceae</taxon>
        <taxon>Gluconobacter</taxon>
    </lineage>
</organism>
<evidence type="ECO:0000256" key="1">
    <source>
        <dbReference type="SAM" id="Phobius"/>
    </source>
</evidence>
<evidence type="ECO:0008006" key="4">
    <source>
        <dbReference type="Google" id="ProtNLM"/>
    </source>
</evidence>
<comment type="caution">
    <text evidence="2">The sequence shown here is derived from an EMBL/GenBank/DDBJ whole genome shotgun (WGS) entry which is preliminary data.</text>
</comment>
<dbReference type="GO" id="GO:0005548">
    <property type="term" value="F:phospholipid transporter activity"/>
    <property type="evidence" value="ECO:0007669"/>
    <property type="project" value="TreeGrafter"/>
</dbReference>
<dbReference type="AlphaFoldDB" id="A0A511AVZ4"/>
<feature type="transmembrane region" description="Helical" evidence="1">
    <location>
        <begin position="282"/>
        <end position="301"/>
    </location>
</feature>
<sequence>MQQSRVSGPETQAAPQWQLDTRDNASILTLSGTWLARTGNIPAFPENGLAKAHKGTQLSFDTAHITDWDTGLIAFLWDLKRVGHDADIALDMQSLPAPVRQLLQLLPDAPQDAPAPHAKRMPVLEKIGQSSISSLEEVGTVSELAALTAKGAFQAVRGRSRMRFVDILANTADAGPYALLIVGVVNFLIGAILAFVGAVELQKFAAGVYVASLVGIAMVREMAAVMTAIIMAGRTGGSYAARISTMQGNEEIDALNVFGITPSTYLILPAVLSLVITMPFLYLYGCLIGILGGFIVSISMLDLTPAGYFHQTFISFGVGQFVFGFVKSIVFGAFIGLTSCRIGLKAGRSAADVGIAATRAVVVGIVGVIAIDAIFAVLADVIGI</sequence>
<dbReference type="RefSeq" id="WP_146793083.1">
    <property type="nucleotide sequence ID" value="NZ_BARC01000005.1"/>
</dbReference>
<feature type="transmembrane region" description="Helical" evidence="1">
    <location>
        <begin position="313"/>
        <end position="337"/>
    </location>
</feature>
<dbReference type="PANTHER" id="PTHR30188:SF3">
    <property type="entry name" value="ABC TRANSPORTER PERMEASE"/>
    <property type="match status" value="1"/>
</dbReference>
<gene>
    <name evidence="2" type="ORF">GWA01_01600</name>
</gene>
<name>A0A511AVZ4_9PROT</name>
<accession>A0A511AVZ4</accession>
<feature type="transmembrane region" description="Helical" evidence="1">
    <location>
        <begin position="177"/>
        <end position="198"/>
    </location>
</feature>
<evidence type="ECO:0000313" key="2">
    <source>
        <dbReference type="EMBL" id="GEK92390.1"/>
    </source>
</evidence>
<feature type="transmembrane region" description="Helical" evidence="1">
    <location>
        <begin position="357"/>
        <end position="379"/>
    </location>
</feature>
<protein>
    <recommendedName>
        <fullName evidence="4">ABC transporter permease</fullName>
    </recommendedName>
</protein>
<dbReference type="Proteomes" id="UP000321230">
    <property type="component" value="Unassembled WGS sequence"/>
</dbReference>
<keyword evidence="1" id="KW-0472">Membrane</keyword>
<dbReference type="Pfam" id="PF02405">
    <property type="entry name" value="MlaE"/>
    <property type="match status" value="1"/>
</dbReference>
<keyword evidence="1" id="KW-1133">Transmembrane helix</keyword>
<dbReference type="EMBL" id="BJUZ01000001">
    <property type="protein sequence ID" value="GEK92390.1"/>
    <property type="molecule type" value="Genomic_DNA"/>
</dbReference>
<proteinExistence type="predicted"/>
<dbReference type="GO" id="GO:0043190">
    <property type="term" value="C:ATP-binding cassette (ABC) transporter complex"/>
    <property type="evidence" value="ECO:0007669"/>
    <property type="project" value="InterPro"/>
</dbReference>
<reference evidence="2 3" key="1">
    <citation type="submission" date="2019-07" db="EMBL/GenBank/DDBJ databases">
        <title>Whole genome shotgun sequence of Gluconobacter wancherniae NBRC 103581.</title>
        <authorList>
            <person name="Hosoyama A."/>
            <person name="Uohara A."/>
            <person name="Ohji S."/>
            <person name="Ichikawa N."/>
        </authorList>
    </citation>
    <scope>NUCLEOTIDE SEQUENCE [LARGE SCALE GENOMIC DNA]</scope>
    <source>
        <strain evidence="2 3">NBRC 103581</strain>
    </source>
</reference>
<feature type="transmembrane region" description="Helical" evidence="1">
    <location>
        <begin position="254"/>
        <end position="276"/>
    </location>
</feature>
<evidence type="ECO:0000313" key="3">
    <source>
        <dbReference type="Proteomes" id="UP000321230"/>
    </source>
</evidence>
<keyword evidence="1" id="KW-0812">Transmembrane</keyword>
<feature type="transmembrane region" description="Helical" evidence="1">
    <location>
        <begin position="204"/>
        <end position="233"/>
    </location>
</feature>
<keyword evidence="3" id="KW-1185">Reference proteome</keyword>
<dbReference type="PANTHER" id="PTHR30188">
    <property type="entry name" value="ABC TRANSPORTER PERMEASE PROTEIN-RELATED"/>
    <property type="match status" value="1"/>
</dbReference>
<dbReference type="OrthoDB" id="9806241at2"/>